<keyword evidence="2" id="KW-1133">Transmembrane helix</keyword>
<accession>A0AAN9G1L3</accession>
<feature type="region of interest" description="Disordered" evidence="1">
    <location>
        <begin position="1"/>
        <end position="80"/>
    </location>
</feature>
<name>A0AAN9G1L3_9CAEN</name>
<sequence>MSTSTPAITTTTTTTTSPPTTTTTMPPTTQNSVNTAEPDIVENAENPLPKTSASTTSTTSTTTTTTRPQNVAARGSSFLGSGSLKVRPVLGLVLALVMAVVIFL</sequence>
<evidence type="ECO:0000256" key="1">
    <source>
        <dbReference type="SAM" id="MobiDB-lite"/>
    </source>
</evidence>
<protein>
    <submittedName>
        <fullName evidence="3">Uncharacterized protein</fullName>
    </submittedName>
</protein>
<dbReference type="Proteomes" id="UP001374579">
    <property type="component" value="Unassembled WGS sequence"/>
</dbReference>
<proteinExistence type="predicted"/>
<evidence type="ECO:0000313" key="4">
    <source>
        <dbReference type="Proteomes" id="UP001374579"/>
    </source>
</evidence>
<gene>
    <name evidence="3" type="ORF">V1264_009624</name>
</gene>
<dbReference type="EMBL" id="JBAMIC010000022">
    <property type="protein sequence ID" value="KAK7092013.1"/>
    <property type="molecule type" value="Genomic_DNA"/>
</dbReference>
<evidence type="ECO:0000256" key="2">
    <source>
        <dbReference type="SAM" id="Phobius"/>
    </source>
</evidence>
<keyword evidence="2" id="KW-0472">Membrane</keyword>
<feature type="transmembrane region" description="Helical" evidence="2">
    <location>
        <begin position="84"/>
        <end position="103"/>
    </location>
</feature>
<keyword evidence="4" id="KW-1185">Reference proteome</keyword>
<feature type="compositionally biased region" description="Low complexity" evidence="1">
    <location>
        <begin position="51"/>
        <end position="66"/>
    </location>
</feature>
<evidence type="ECO:0000313" key="3">
    <source>
        <dbReference type="EMBL" id="KAK7092013.1"/>
    </source>
</evidence>
<organism evidence="3 4">
    <name type="scientific">Littorina saxatilis</name>
    <dbReference type="NCBI Taxonomy" id="31220"/>
    <lineage>
        <taxon>Eukaryota</taxon>
        <taxon>Metazoa</taxon>
        <taxon>Spiralia</taxon>
        <taxon>Lophotrochozoa</taxon>
        <taxon>Mollusca</taxon>
        <taxon>Gastropoda</taxon>
        <taxon>Caenogastropoda</taxon>
        <taxon>Littorinimorpha</taxon>
        <taxon>Littorinoidea</taxon>
        <taxon>Littorinidae</taxon>
        <taxon>Littorina</taxon>
    </lineage>
</organism>
<feature type="compositionally biased region" description="Low complexity" evidence="1">
    <location>
        <begin position="1"/>
        <end position="29"/>
    </location>
</feature>
<dbReference type="AlphaFoldDB" id="A0AAN9G1L3"/>
<reference evidence="3 4" key="1">
    <citation type="submission" date="2024-02" db="EMBL/GenBank/DDBJ databases">
        <title>Chromosome-scale genome assembly of the rough periwinkle Littorina saxatilis.</title>
        <authorList>
            <person name="De Jode A."/>
            <person name="Faria R."/>
            <person name="Formenti G."/>
            <person name="Sims Y."/>
            <person name="Smith T.P."/>
            <person name="Tracey A."/>
            <person name="Wood J.M.D."/>
            <person name="Zagrodzka Z.B."/>
            <person name="Johannesson K."/>
            <person name="Butlin R.K."/>
            <person name="Leder E.H."/>
        </authorList>
    </citation>
    <scope>NUCLEOTIDE SEQUENCE [LARGE SCALE GENOMIC DNA]</scope>
    <source>
        <strain evidence="3">Snail1</strain>
        <tissue evidence="3">Muscle</tissue>
    </source>
</reference>
<comment type="caution">
    <text evidence="3">The sequence shown here is derived from an EMBL/GenBank/DDBJ whole genome shotgun (WGS) entry which is preliminary data.</text>
</comment>
<keyword evidence="2" id="KW-0812">Transmembrane</keyword>